<evidence type="ECO:0000313" key="18">
    <source>
        <dbReference type="EMBL" id="RKP38952.1"/>
    </source>
</evidence>
<keyword evidence="9" id="KW-0862">Zinc</keyword>
<feature type="domain" description="Pex N-terminal" evidence="17">
    <location>
        <begin position="25"/>
        <end position="261"/>
    </location>
</feature>
<dbReference type="SUPFAM" id="SSF57850">
    <property type="entry name" value="RING/U-box"/>
    <property type="match status" value="1"/>
</dbReference>
<dbReference type="GO" id="GO:0004842">
    <property type="term" value="F:ubiquitin-protein transferase activity"/>
    <property type="evidence" value="ECO:0007669"/>
    <property type="project" value="TreeGrafter"/>
</dbReference>
<evidence type="ECO:0000256" key="14">
    <source>
        <dbReference type="ARBA" id="ARBA00029692"/>
    </source>
</evidence>
<gene>
    <name evidence="18" type="ORF">BJ085DRAFT_17636</name>
</gene>
<evidence type="ECO:0000256" key="13">
    <source>
        <dbReference type="ARBA" id="ARBA00023140"/>
    </source>
</evidence>
<keyword evidence="13 16" id="KW-0576">Peroxisome</keyword>
<proteinExistence type="inferred from homology"/>
<dbReference type="GO" id="GO:0016562">
    <property type="term" value="P:protein import into peroxisome matrix, receptor recycling"/>
    <property type="evidence" value="ECO:0007669"/>
    <property type="project" value="UniProtKB-ARBA"/>
</dbReference>
<comment type="subunit">
    <text evidence="15">Component of the PEX2-PEX10-PEX12 retrotranslocation channel, composed of PEX2, PEX10 and PEX12.</text>
</comment>
<evidence type="ECO:0000256" key="3">
    <source>
        <dbReference type="ARBA" id="ARBA00008704"/>
    </source>
</evidence>
<keyword evidence="6" id="KW-0812">Transmembrane</keyword>
<dbReference type="EMBL" id="ML002313">
    <property type="protein sequence ID" value="RKP38952.1"/>
    <property type="molecule type" value="Genomic_DNA"/>
</dbReference>
<dbReference type="CDD" id="cd16451">
    <property type="entry name" value="mRING_PEX12"/>
    <property type="match status" value="1"/>
</dbReference>
<evidence type="ECO:0000256" key="5">
    <source>
        <dbReference type="ARBA" id="ARBA00022448"/>
    </source>
</evidence>
<dbReference type="InterPro" id="IPR006845">
    <property type="entry name" value="Pex_N"/>
</dbReference>
<dbReference type="PIRSF" id="PIRSF038074">
    <property type="entry name" value="Peroxisome_assembly_p12"/>
    <property type="match status" value="1"/>
</dbReference>
<evidence type="ECO:0000256" key="10">
    <source>
        <dbReference type="ARBA" id="ARBA00022927"/>
    </source>
</evidence>
<evidence type="ECO:0000313" key="19">
    <source>
        <dbReference type="Proteomes" id="UP000268162"/>
    </source>
</evidence>
<evidence type="ECO:0000256" key="1">
    <source>
        <dbReference type="ARBA" id="ARBA00004585"/>
    </source>
</evidence>
<comment type="subcellular location">
    <subcellularLocation>
        <location evidence="1">Peroxisome membrane</location>
        <topology evidence="1">Multi-pass membrane protein</topology>
    </subcellularLocation>
</comment>
<comment type="pathway">
    <text evidence="2">Protein modification; protein ubiquitination.</text>
</comment>
<evidence type="ECO:0000256" key="15">
    <source>
        <dbReference type="ARBA" id="ARBA00034505"/>
    </source>
</evidence>
<evidence type="ECO:0000256" key="12">
    <source>
        <dbReference type="ARBA" id="ARBA00023136"/>
    </source>
</evidence>
<keyword evidence="10" id="KW-0653">Protein transport</keyword>
<keyword evidence="7" id="KW-0479">Metal-binding</keyword>
<evidence type="ECO:0000256" key="2">
    <source>
        <dbReference type="ARBA" id="ARBA00004906"/>
    </source>
</evidence>
<evidence type="ECO:0000256" key="11">
    <source>
        <dbReference type="ARBA" id="ARBA00022989"/>
    </source>
</evidence>
<dbReference type="Gene3D" id="3.30.40.10">
    <property type="entry name" value="Zinc/RING finger domain, C3HC4 (zinc finger)"/>
    <property type="match status" value="1"/>
</dbReference>
<dbReference type="GO" id="GO:0008270">
    <property type="term" value="F:zinc ion binding"/>
    <property type="evidence" value="ECO:0007669"/>
    <property type="project" value="UniProtKB-KW"/>
</dbReference>
<dbReference type="PANTHER" id="PTHR12888:SF0">
    <property type="entry name" value="PEROXISOME ASSEMBLY PROTEIN 12"/>
    <property type="match status" value="1"/>
</dbReference>
<evidence type="ECO:0000256" key="9">
    <source>
        <dbReference type="ARBA" id="ARBA00022833"/>
    </source>
</evidence>
<dbReference type="PANTHER" id="PTHR12888">
    <property type="entry name" value="PEROXISOME ASSEMBLY PROTEIN 12 PEROXIN-12"/>
    <property type="match status" value="1"/>
</dbReference>
<dbReference type="InterPro" id="IPR017375">
    <property type="entry name" value="PEX12"/>
</dbReference>
<evidence type="ECO:0000256" key="4">
    <source>
        <dbReference type="ARBA" id="ARBA00018980"/>
    </source>
</evidence>
<comment type="similarity">
    <text evidence="3 16">Belongs to the pex2/pex10/pex12 family.</text>
</comment>
<evidence type="ECO:0000256" key="16">
    <source>
        <dbReference type="PIRNR" id="PIRNR038074"/>
    </source>
</evidence>
<keyword evidence="19" id="KW-1185">Reference proteome</keyword>
<dbReference type="STRING" id="215637.A0A4Q0A0Z5"/>
<evidence type="ECO:0000256" key="8">
    <source>
        <dbReference type="ARBA" id="ARBA00022771"/>
    </source>
</evidence>
<evidence type="ECO:0000256" key="6">
    <source>
        <dbReference type="ARBA" id="ARBA00022692"/>
    </source>
</evidence>
<keyword evidence="8" id="KW-0863">Zinc-finger</keyword>
<comment type="function">
    <text evidence="16">Component of a retrotranslocation channel required for peroxisome organization by mediating export of the PEX5 receptor from peroxisomes to the cytosol, thereby promoting PEX5 recycling.</text>
</comment>
<name>A0A4Q0A0Z5_9FUNG</name>
<dbReference type="GO" id="GO:1990429">
    <property type="term" value="C:peroxisomal importomer complex"/>
    <property type="evidence" value="ECO:0007669"/>
    <property type="project" value="TreeGrafter"/>
</dbReference>
<keyword evidence="5" id="KW-0813">Transport</keyword>
<dbReference type="Proteomes" id="UP000268162">
    <property type="component" value="Unassembled WGS sequence"/>
</dbReference>
<evidence type="ECO:0000256" key="7">
    <source>
        <dbReference type="ARBA" id="ARBA00022723"/>
    </source>
</evidence>
<dbReference type="GO" id="GO:0006513">
    <property type="term" value="P:protein monoubiquitination"/>
    <property type="evidence" value="ECO:0007669"/>
    <property type="project" value="TreeGrafter"/>
</dbReference>
<reference evidence="19" key="1">
    <citation type="journal article" date="2018" name="Nat. Microbiol.">
        <title>Leveraging single-cell genomics to expand the fungal tree of life.</title>
        <authorList>
            <person name="Ahrendt S.R."/>
            <person name="Quandt C.A."/>
            <person name="Ciobanu D."/>
            <person name="Clum A."/>
            <person name="Salamov A."/>
            <person name="Andreopoulos B."/>
            <person name="Cheng J.F."/>
            <person name="Woyke T."/>
            <person name="Pelin A."/>
            <person name="Henrissat B."/>
            <person name="Reynolds N.K."/>
            <person name="Benny G.L."/>
            <person name="Smith M.E."/>
            <person name="James T.Y."/>
            <person name="Grigoriev I.V."/>
        </authorList>
    </citation>
    <scope>NUCLEOTIDE SEQUENCE [LARGE SCALE GENOMIC DNA]</scope>
    <source>
        <strain evidence="19">RSA 468</strain>
    </source>
</reference>
<organism evidence="18 19">
    <name type="scientific">Dimargaris cristalligena</name>
    <dbReference type="NCBI Taxonomy" id="215637"/>
    <lineage>
        <taxon>Eukaryota</taxon>
        <taxon>Fungi</taxon>
        <taxon>Fungi incertae sedis</taxon>
        <taxon>Zoopagomycota</taxon>
        <taxon>Kickxellomycotina</taxon>
        <taxon>Dimargaritomycetes</taxon>
        <taxon>Dimargaritales</taxon>
        <taxon>Dimargaritaceae</taxon>
        <taxon>Dimargaris</taxon>
    </lineage>
</organism>
<keyword evidence="11" id="KW-1133">Transmembrane helix</keyword>
<dbReference type="AlphaFoldDB" id="A0A4Q0A0Z5"/>
<protein>
    <recommendedName>
        <fullName evidence="4 16">Peroxisome assembly protein 12</fullName>
    </recommendedName>
    <alternativeName>
        <fullName evidence="14 16">Peroxin-12</fullName>
    </alternativeName>
</protein>
<keyword evidence="12 16" id="KW-0472">Membrane</keyword>
<accession>A0A4Q0A0Z5</accession>
<dbReference type="GO" id="GO:0005778">
    <property type="term" value="C:peroxisomal membrane"/>
    <property type="evidence" value="ECO:0007669"/>
    <property type="project" value="UniProtKB-SubCell"/>
</dbReference>
<dbReference type="InterPro" id="IPR013083">
    <property type="entry name" value="Znf_RING/FYVE/PHD"/>
</dbReference>
<sequence>MEFMSDLTGSEAAAQPSLFELFAQDKLSGLFKPALSYVLATYAQRYPRYLLRLVNRQDELYALLMLLVDRHYLRRYGSSFAENIYGLKRVSTDPLRSSSKLNSRDITRSLCFLVVVPYLKGKLDLLYEKHSGGAVALLFGDQWQTPLKERLRTWIKRLFVMIYPYVHAVFHLLPLGYNLAYLLGKTRYYSPWLQYMGIEVQRMTMADYVRIMDIFQQPGLSTAQRLRLLASHISEIPLDLLNVVLPMSVFFFRFLEWWYTSDFYKSSLSIPVPLPPKSLKPSSKGTPLPDDPRQCPICHNVRTNPAIIPDSGYACCYPCLHNYVEQYGHCPVTLVPATSNAITKLYSNP</sequence>
<evidence type="ECO:0000259" key="17">
    <source>
        <dbReference type="Pfam" id="PF04757"/>
    </source>
</evidence>
<dbReference type="Pfam" id="PF04757">
    <property type="entry name" value="Pex2_Pex12"/>
    <property type="match status" value="1"/>
</dbReference>